<accession>A0A518H533</accession>
<keyword evidence="1" id="KW-0472">Membrane</keyword>
<name>A0A518H533_9BACT</name>
<keyword evidence="1" id="KW-1133">Transmembrane helix</keyword>
<dbReference type="Proteomes" id="UP000317835">
    <property type="component" value="Chromosome"/>
</dbReference>
<feature type="transmembrane region" description="Helical" evidence="1">
    <location>
        <begin position="20"/>
        <end position="37"/>
    </location>
</feature>
<evidence type="ECO:0000313" key="2">
    <source>
        <dbReference type="EMBL" id="QDV35949.1"/>
    </source>
</evidence>
<keyword evidence="1" id="KW-0812">Transmembrane</keyword>
<evidence type="ECO:0000313" key="3">
    <source>
        <dbReference type="Proteomes" id="UP000317835"/>
    </source>
</evidence>
<sequence length="115" mass="13058">MRKVQATYIDPHASPPRSTGQQAFVFLVGLLTLPLLFDGGKLCYIRWAAMFGPIPTVSTPSLDLVHLYLDEASVLLRRAYQHAFRRGPWRPEWAVGMLAFSLMVGVLVMRHHRLK</sequence>
<protein>
    <submittedName>
        <fullName evidence="2">Uncharacterized protein</fullName>
    </submittedName>
</protein>
<dbReference type="KEGG" id="tpla:ElP_38590"/>
<gene>
    <name evidence="2" type="ORF">ElP_38590</name>
</gene>
<dbReference type="EMBL" id="CP036426">
    <property type="protein sequence ID" value="QDV35949.1"/>
    <property type="molecule type" value="Genomic_DNA"/>
</dbReference>
<keyword evidence="3" id="KW-1185">Reference proteome</keyword>
<dbReference type="RefSeq" id="WP_145271892.1">
    <property type="nucleotide sequence ID" value="NZ_CP036426.1"/>
</dbReference>
<feature type="transmembrane region" description="Helical" evidence="1">
    <location>
        <begin position="89"/>
        <end position="109"/>
    </location>
</feature>
<organism evidence="2 3">
    <name type="scientific">Tautonia plasticadhaerens</name>
    <dbReference type="NCBI Taxonomy" id="2527974"/>
    <lineage>
        <taxon>Bacteria</taxon>
        <taxon>Pseudomonadati</taxon>
        <taxon>Planctomycetota</taxon>
        <taxon>Planctomycetia</taxon>
        <taxon>Isosphaerales</taxon>
        <taxon>Isosphaeraceae</taxon>
        <taxon>Tautonia</taxon>
    </lineage>
</organism>
<evidence type="ECO:0000256" key="1">
    <source>
        <dbReference type="SAM" id="Phobius"/>
    </source>
</evidence>
<proteinExistence type="predicted"/>
<dbReference type="OrthoDB" id="9946425at2"/>
<dbReference type="AlphaFoldDB" id="A0A518H533"/>
<reference evidence="2 3" key="1">
    <citation type="submission" date="2019-02" db="EMBL/GenBank/DDBJ databases">
        <title>Deep-cultivation of Planctomycetes and their phenomic and genomic characterization uncovers novel biology.</title>
        <authorList>
            <person name="Wiegand S."/>
            <person name="Jogler M."/>
            <person name="Boedeker C."/>
            <person name="Pinto D."/>
            <person name="Vollmers J."/>
            <person name="Rivas-Marin E."/>
            <person name="Kohn T."/>
            <person name="Peeters S.H."/>
            <person name="Heuer A."/>
            <person name="Rast P."/>
            <person name="Oberbeckmann S."/>
            <person name="Bunk B."/>
            <person name="Jeske O."/>
            <person name="Meyerdierks A."/>
            <person name="Storesund J.E."/>
            <person name="Kallscheuer N."/>
            <person name="Luecker S."/>
            <person name="Lage O.M."/>
            <person name="Pohl T."/>
            <person name="Merkel B.J."/>
            <person name="Hornburger P."/>
            <person name="Mueller R.-W."/>
            <person name="Bruemmer F."/>
            <person name="Labrenz M."/>
            <person name="Spormann A.M."/>
            <person name="Op den Camp H."/>
            <person name="Overmann J."/>
            <person name="Amann R."/>
            <person name="Jetten M.S.M."/>
            <person name="Mascher T."/>
            <person name="Medema M.H."/>
            <person name="Devos D.P."/>
            <person name="Kaster A.-K."/>
            <person name="Ovreas L."/>
            <person name="Rohde M."/>
            <person name="Galperin M.Y."/>
            <person name="Jogler C."/>
        </authorList>
    </citation>
    <scope>NUCLEOTIDE SEQUENCE [LARGE SCALE GENOMIC DNA]</scope>
    <source>
        <strain evidence="2 3">ElP</strain>
    </source>
</reference>